<reference evidence="1" key="1">
    <citation type="journal article" date="2020" name="Nature">
        <title>Giant virus diversity and host interactions through global metagenomics.</title>
        <authorList>
            <person name="Schulz F."/>
            <person name="Roux S."/>
            <person name="Paez-Espino D."/>
            <person name="Jungbluth S."/>
            <person name="Walsh D.A."/>
            <person name="Denef V.J."/>
            <person name="McMahon K.D."/>
            <person name="Konstantinidis K.T."/>
            <person name="Eloe-Fadrosh E.A."/>
            <person name="Kyrpides N.C."/>
            <person name="Woyke T."/>
        </authorList>
    </citation>
    <scope>NUCLEOTIDE SEQUENCE</scope>
    <source>
        <strain evidence="1">GVMAG-S-1017745-26</strain>
    </source>
</reference>
<name>A0A6C0M1J8_9ZZZZ</name>
<sequence length="230" mass="24823">MSALKTVSNKLRNFGRNLVGNRVFDLYLKYNGIKLLTTATLVPVALIMGRDAFENYVMDQTSQEGGMIPADLPVIDDPLVGTYLKLAGLTSVSALTPQTLVPLGVAMLLFDVYERSQTGGQRGGAELMKYVKSIWGNRVLDLFVKYQGLKVLTSATLVPFALLMGRDALEDVLSGDQAGGSPIPDDLPILDDPLVGNYLKLAGVSTLALSAETLLPVGLVAVLYHLYFEE</sequence>
<evidence type="ECO:0000313" key="1">
    <source>
        <dbReference type="EMBL" id="QHU35392.1"/>
    </source>
</evidence>
<accession>A0A6C0M1J8</accession>
<dbReference type="AlphaFoldDB" id="A0A6C0M1J8"/>
<protein>
    <submittedName>
        <fullName evidence="1">Uncharacterized protein</fullName>
    </submittedName>
</protein>
<organism evidence="1">
    <name type="scientific">viral metagenome</name>
    <dbReference type="NCBI Taxonomy" id="1070528"/>
    <lineage>
        <taxon>unclassified sequences</taxon>
        <taxon>metagenomes</taxon>
        <taxon>organismal metagenomes</taxon>
    </lineage>
</organism>
<dbReference type="EMBL" id="MN740589">
    <property type="protein sequence ID" value="QHU35392.1"/>
    <property type="molecule type" value="Genomic_DNA"/>
</dbReference>
<proteinExistence type="predicted"/>